<comment type="caution">
    <text evidence="1">The sequence shown here is derived from an EMBL/GenBank/DDBJ whole genome shotgun (WGS) entry which is preliminary data.</text>
</comment>
<dbReference type="EMBL" id="VOBQ01000006">
    <property type="protein sequence ID" value="TWO71777.1"/>
    <property type="molecule type" value="Genomic_DNA"/>
</dbReference>
<name>A0A562ZTP6_9BURK</name>
<reference evidence="1 2" key="1">
    <citation type="submission" date="2019-07" db="EMBL/GenBank/DDBJ databases">
        <title>Caenimonas sedimenti sp. nov., isolated from activated sludge.</title>
        <authorList>
            <person name="Xu J."/>
        </authorList>
    </citation>
    <scope>NUCLEOTIDE SEQUENCE [LARGE SCALE GENOMIC DNA]</scope>
    <source>
        <strain evidence="1 2">HX-9-20</strain>
    </source>
</reference>
<organism evidence="1 2">
    <name type="scientific">Caenimonas sedimenti</name>
    <dbReference type="NCBI Taxonomy" id="2596921"/>
    <lineage>
        <taxon>Bacteria</taxon>
        <taxon>Pseudomonadati</taxon>
        <taxon>Pseudomonadota</taxon>
        <taxon>Betaproteobacteria</taxon>
        <taxon>Burkholderiales</taxon>
        <taxon>Comamonadaceae</taxon>
        <taxon>Caenimonas</taxon>
    </lineage>
</organism>
<gene>
    <name evidence="1" type="ORF">FN976_09210</name>
</gene>
<dbReference type="SUPFAM" id="SSF55961">
    <property type="entry name" value="Bet v1-like"/>
    <property type="match status" value="1"/>
</dbReference>
<dbReference type="RefSeq" id="WP_145892718.1">
    <property type="nucleotide sequence ID" value="NZ_VOBQ01000006.1"/>
</dbReference>
<sequence length="175" mass="19449">MKVVNIHQRLLHAAPERVGALIDTLASPQDALWPRQAWPRMRFDRPLGAGAEGGHGPIRYRVEAYTPGEGIRFRFTGPRGFDGWHALEVLEATSAHCVLEHRVEMSTSGWAAWTWPLLYGPLHDALIEDGLTQAEMSLGLAPHPRPWSARVRFLRWLVTPGVTATRATEGKPHAG</sequence>
<dbReference type="AlphaFoldDB" id="A0A562ZTP6"/>
<protein>
    <submittedName>
        <fullName evidence="1">SRPBCC family protein</fullName>
    </submittedName>
</protein>
<proteinExistence type="predicted"/>
<keyword evidence="2" id="KW-1185">Reference proteome</keyword>
<dbReference type="Proteomes" id="UP000318199">
    <property type="component" value="Unassembled WGS sequence"/>
</dbReference>
<dbReference type="OrthoDB" id="7067492at2"/>
<accession>A0A562ZTP6</accession>
<evidence type="ECO:0000313" key="1">
    <source>
        <dbReference type="EMBL" id="TWO71777.1"/>
    </source>
</evidence>
<evidence type="ECO:0000313" key="2">
    <source>
        <dbReference type="Proteomes" id="UP000318199"/>
    </source>
</evidence>